<feature type="transmembrane region" description="Helical" evidence="1">
    <location>
        <begin position="234"/>
        <end position="257"/>
    </location>
</feature>
<name>A0ABN2JJT5_9MICO</name>
<dbReference type="EMBL" id="BAAAPM010000005">
    <property type="protein sequence ID" value="GAA1729623.1"/>
    <property type="molecule type" value="Genomic_DNA"/>
</dbReference>
<sequence>MTATPGTTTPGTATTAVTSAVRRRTAERAAVRKVRRRVTRSLLVSGAWFWAIWAAFVAGVPAAVDRWGGEMPDLTYDLSGAPARWVALAVGAIVAGSMLRLHVAAGGTRRSVVDGVLRAAALVGPAYGVMAVLLTLGEERVFDALDRSWQGGATPLPLDTVAGIVVTVLGETFVVVTYALVGVSAVAAFRTRLIVLGPLLVASLLVPCAIVDLATRTGLFGIPLRGGYDDVALGAVGTVVGGLVAAALATVVAHRLLRSVSLRP</sequence>
<comment type="caution">
    <text evidence="2">The sequence shown here is derived from an EMBL/GenBank/DDBJ whole genome shotgun (WGS) entry which is preliminary data.</text>
</comment>
<evidence type="ECO:0000313" key="2">
    <source>
        <dbReference type="EMBL" id="GAA1729623.1"/>
    </source>
</evidence>
<keyword evidence="1" id="KW-1133">Transmembrane helix</keyword>
<accession>A0ABN2JJT5</accession>
<proteinExistence type="predicted"/>
<feature type="transmembrane region" description="Helical" evidence="1">
    <location>
        <begin position="42"/>
        <end position="64"/>
    </location>
</feature>
<reference evidence="2 3" key="1">
    <citation type="journal article" date="2019" name="Int. J. Syst. Evol. Microbiol.">
        <title>The Global Catalogue of Microorganisms (GCM) 10K type strain sequencing project: providing services to taxonomists for standard genome sequencing and annotation.</title>
        <authorList>
            <consortium name="The Broad Institute Genomics Platform"/>
            <consortium name="The Broad Institute Genome Sequencing Center for Infectious Disease"/>
            <person name="Wu L."/>
            <person name="Ma J."/>
        </authorList>
    </citation>
    <scope>NUCLEOTIDE SEQUENCE [LARGE SCALE GENOMIC DNA]</scope>
    <source>
        <strain evidence="2 3">JCM 15589</strain>
    </source>
</reference>
<dbReference type="RefSeq" id="WP_344248930.1">
    <property type="nucleotide sequence ID" value="NZ_BAAAPM010000005.1"/>
</dbReference>
<feature type="transmembrane region" description="Helical" evidence="1">
    <location>
        <begin position="193"/>
        <end position="214"/>
    </location>
</feature>
<feature type="transmembrane region" description="Helical" evidence="1">
    <location>
        <begin position="115"/>
        <end position="136"/>
    </location>
</feature>
<feature type="transmembrane region" description="Helical" evidence="1">
    <location>
        <begin position="84"/>
        <end position="103"/>
    </location>
</feature>
<evidence type="ECO:0000256" key="1">
    <source>
        <dbReference type="SAM" id="Phobius"/>
    </source>
</evidence>
<evidence type="ECO:0000313" key="3">
    <source>
        <dbReference type="Proteomes" id="UP001501138"/>
    </source>
</evidence>
<protein>
    <submittedName>
        <fullName evidence="2">Uncharacterized protein</fullName>
    </submittedName>
</protein>
<organism evidence="2 3">
    <name type="scientific">Isoptericola hypogeus</name>
    <dbReference type="NCBI Taxonomy" id="300179"/>
    <lineage>
        <taxon>Bacteria</taxon>
        <taxon>Bacillati</taxon>
        <taxon>Actinomycetota</taxon>
        <taxon>Actinomycetes</taxon>
        <taxon>Micrococcales</taxon>
        <taxon>Promicromonosporaceae</taxon>
        <taxon>Isoptericola</taxon>
    </lineage>
</organism>
<keyword evidence="3" id="KW-1185">Reference proteome</keyword>
<keyword evidence="1" id="KW-0472">Membrane</keyword>
<feature type="transmembrane region" description="Helical" evidence="1">
    <location>
        <begin position="156"/>
        <end position="181"/>
    </location>
</feature>
<dbReference type="Proteomes" id="UP001501138">
    <property type="component" value="Unassembled WGS sequence"/>
</dbReference>
<gene>
    <name evidence="2" type="ORF">GCM10009809_26520</name>
</gene>
<keyword evidence="1" id="KW-0812">Transmembrane</keyword>